<evidence type="ECO:0000313" key="2">
    <source>
        <dbReference type="EMBL" id="KAK1345363.1"/>
    </source>
</evidence>
<evidence type="ECO:0000313" key="3">
    <source>
        <dbReference type="Proteomes" id="UP001177744"/>
    </source>
</evidence>
<dbReference type="PANTHER" id="PTHR14492">
    <property type="entry name" value="JBTS17"/>
    <property type="match status" value="1"/>
</dbReference>
<accession>A0AA40I992</accession>
<dbReference type="GO" id="GO:0060271">
    <property type="term" value="P:cilium assembly"/>
    <property type="evidence" value="ECO:0007669"/>
    <property type="project" value="TreeGrafter"/>
</dbReference>
<dbReference type="InterPro" id="IPR028236">
    <property type="entry name" value="CPLANE1"/>
</dbReference>
<dbReference type="GO" id="GO:0035869">
    <property type="term" value="C:ciliary transition zone"/>
    <property type="evidence" value="ECO:0007669"/>
    <property type="project" value="TreeGrafter"/>
</dbReference>
<evidence type="ECO:0008006" key="4">
    <source>
        <dbReference type="Google" id="ProtNLM"/>
    </source>
</evidence>
<reference evidence="2" key="1">
    <citation type="submission" date="2023-06" db="EMBL/GenBank/DDBJ databases">
        <title>Reference genome for the Northern bat (Eptesicus nilssonii), a most northern bat species.</title>
        <authorList>
            <person name="Laine V.N."/>
            <person name="Pulliainen A.T."/>
            <person name="Lilley T.M."/>
        </authorList>
    </citation>
    <scope>NUCLEOTIDE SEQUENCE</scope>
    <source>
        <strain evidence="2">BLF_Eptnil</strain>
        <tissue evidence="2">Kidney</tissue>
    </source>
</reference>
<dbReference type="EMBL" id="JAULJE010000003">
    <property type="protein sequence ID" value="KAK1345363.1"/>
    <property type="molecule type" value="Genomic_DNA"/>
</dbReference>
<dbReference type="PANTHER" id="PTHR14492:SF4">
    <property type="entry name" value="CILIOGENESIS AND PLANAR POLARITY EFFECTOR 1"/>
    <property type="match status" value="1"/>
</dbReference>
<gene>
    <name evidence="2" type="ORF">QTO34_014074</name>
</gene>
<name>A0AA40I992_CNENI</name>
<comment type="caution">
    <text evidence="2">The sequence shown here is derived from an EMBL/GenBank/DDBJ whole genome shotgun (WGS) entry which is preliminary data.</text>
</comment>
<sequence>MVRTGLLSASSVAESPGIPKQAGKTCMEVRLEVLTSTTIKQKRPWPRVSWLGQEKEAVFLLDDTLISEINLLSGRTKKKIPRLQPFLKHLVVLTTSSNDAWLAGLLTTGELFLWNKDQDCLKTIQATGKPKEMIKAALVETLFVCIWRWKKNSDYITPSGCIFLWEYLELRNILSSKSPSLMGQWSQIIPEEAVRLPSTEDKEAVVHAVFIKNELLGDCCLCAFTFYSGECLRLTFLAIRWHENVFPPVSSWPYRVHWAQQDCLLGSLSPTCESVKSRGALISAFSRDGLTLAVTLNQKDPKATQVLFVNTLNFVTLCGSLKGCSNKSPMVPATLVRSYWVGDISWTHDSLFLACMLKRGSLVLLTCQGELLTLVTRGCSVEFGPAEFIPLHPLITYRPPQGTLQESAHSADSSASASDLMRQRFSVKTHSRLPYLVASDGYMVTTLRFLDGLSPSVLLRSLLLDATRRLEKAYRGLVLSERAELAVSGVPEVEPVKTPRKRASSGPSVPRFLQEEETVKSHEKADWQDFEAEETNESTQFPNNLLSFWNKNNDLSLSGAKEGRLEFASMFDTIHAEDPAAEADGTIADLHSVQKNLLAAWTVGVSKNVTEKDVMLNYTVVCITYFFYVLQFIKRPFPTLDLSLSKSPRHPAWVLCVFQLLHQCLSAQRWDLRGRPAVRALVALTASALQLLLAPPHRGRAFSERLAACAHLLRMVADHLDGVDHLQPEVSATAGGSRTASQDSLVVPIFQTFQGSASWDNWPGSSSFRIRPPGANLVQQPGRRLVFLWRVLYKKTLWYQTQLSRRVPEGDRPFPAKVAQEAAAVQSLLCHIQAHLQAAGACLGRTLQLKPISGGRRTCFLQTRYYLSLLYCHLYRYNLNDAQGLCDQLVRGLLRWSRLPVRENEESSAPALGPPGPAHPEAAVRVVQSMARFMAAYFTNQRLCVLPPHHVNVLPPLHVGTEPAPRSVPLQHAAAARAVREQSLSRVWTVDYALELLLIGGLAPEAVWLARELGDWKTAVSIGVACQLSRRGSGFPRFKKKGQNLPFNMTPARIFQEKLQCLLGQPASSEAKREMGSKYKQFTDPIEEEDAHLLLGSVREVLKAAAMAEADVLSETWQLLVRSAKDFSRRLWGLVPGGLYLPAPPLYCPQPALLSEEDGDDLLLRAEKETRRKVSAILQRLLLLLRAARCSFPAAQWYILQLRWARKVMQKIRTKGSLPALSPFPPSLLHYCLGGVAFFRPGATGTESWMSFRDLCALCWMLHVRDQLSRSCRQYQKAREDAAGKEDPAVELDSCAVEHCLCAVEWACRMLPFSRFSNVEELIQDLILSLLGDLPPIRKGSFKRKIPLSPAETQPLLVKGPHTEETMSVAMRAIHKVRVKALRRVQRNIGPFETHIWEPAEDKPAEGPGFEGCSLGTSPSRSTLTDLGTPPGHSEADTLSEARSAEEGAGCISITGRLQITWNQR</sequence>
<feature type="region of interest" description="Disordered" evidence="1">
    <location>
        <begin position="1399"/>
        <end position="1447"/>
    </location>
</feature>
<evidence type="ECO:0000256" key="1">
    <source>
        <dbReference type="SAM" id="MobiDB-lite"/>
    </source>
</evidence>
<protein>
    <recommendedName>
        <fullName evidence="4">Ciliogenesis and planar polarity effector 1</fullName>
    </recommendedName>
</protein>
<organism evidence="2 3">
    <name type="scientific">Cnephaeus nilssonii</name>
    <name type="common">Northern bat</name>
    <name type="synonym">Eptesicus nilssonii</name>
    <dbReference type="NCBI Taxonomy" id="3371016"/>
    <lineage>
        <taxon>Eukaryota</taxon>
        <taxon>Metazoa</taxon>
        <taxon>Chordata</taxon>
        <taxon>Craniata</taxon>
        <taxon>Vertebrata</taxon>
        <taxon>Euteleostomi</taxon>
        <taxon>Mammalia</taxon>
        <taxon>Eutheria</taxon>
        <taxon>Laurasiatheria</taxon>
        <taxon>Chiroptera</taxon>
        <taxon>Yangochiroptera</taxon>
        <taxon>Vespertilionidae</taxon>
        <taxon>Cnephaeus</taxon>
    </lineage>
</organism>
<dbReference type="Proteomes" id="UP001177744">
    <property type="component" value="Unassembled WGS sequence"/>
</dbReference>
<feature type="compositionally biased region" description="Polar residues" evidence="1">
    <location>
        <begin position="1415"/>
        <end position="1426"/>
    </location>
</feature>
<keyword evidence="3" id="KW-1185">Reference proteome</keyword>
<proteinExistence type="predicted"/>